<dbReference type="GO" id="GO:0005829">
    <property type="term" value="C:cytosol"/>
    <property type="evidence" value="ECO:0007669"/>
    <property type="project" value="TreeGrafter"/>
</dbReference>
<dbReference type="Pfam" id="PF00486">
    <property type="entry name" value="Trans_reg_C"/>
    <property type="match status" value="1"/>
</dbReference>
<dbReference type="NCBIfam" id="TIGR02154">
    <property type="entry name" value="PhoB"/>
    <property type="match status" value="1"/>
</dbReference>
<keyword evidence="4" id="KW-0963">Cytoplasm</keyword>
<dbReference type="Gene3D" id="6.10.250.690">
    <property type="match status" value="1"/>
</dbReference>
<keyword evidence="10" id="KW-0010">Activator</keyword>
<proteinExistence type="predicted"/>
<evidence type="ECO:0000256" key="6">
    <source>
        <dbReference type="ARBA" id="ARBA00022592"/>
    </source>
</evidence>
<dbReference type="AlphaFoldDB" id="V9H6W7"/>
<dbReference type="SUPFAM" id="SSF52172">
    <property type="entry name" value="CheY-like"/>
    <property type="match status" value="1"/>
</dbReference>
<keyword evidence="18" id="KW-1185">Reference proteome</keyword>
<dbReference type="EMBL" id="ADCY02000051">
    <property type="protein sequence ID" value="EFG32070.1"/>
    <property type="molecule type" value="Genomic_DNA"/>
</dbReference>
<evidence type="ECO:0000256" key="8">
    <source>
        <dbReference type="ARBA" id="ARBA00023015"/>
    </source>
</evidence>
<sequence length="232" mass="26601">MSIHILIVEDEAAIATLIRFNLEQAGFQVSVSGSVEESKILINKQLPDLILLDWMLPQTSGVQFVGQLRADSRTRELPIILLTARSEDVDKETGLNQGADDYITKPFSPRELVARVNALLRRRAPQKTENIIRLSSLTLDPSQFSVQVADKKIEFSPSEFKLLHFFMTHPNRIYTRRQLLDLVWGDHIFVEERTIDVHIRRLRRGLESVNLAHWVQTIRGSGYQFSPDKTEV</sequence>
<dbReference type="KEGG" id="smur:BWP33_00220"/>
<dbReference type="eggNOG" id="COG0745">
    <property type="taxonomic scope" value="Bacteria"/>
</dbReference>
<dbReference type="InterPro" id="IPR001789">
    <property type="entry name" value="Sig_transdc_resp-reg_receiver"/>
</dbReference>
<dbReference type="SUPFAM" id="SSF46894">
    <property type="entry name" value="C-terminal effector domain of the bipartite response regulators"/>
    <property type="match status" value="1"/>
</dbReference>
<dbReference type="CDD" id="cd00383">
    <property type="entry name" value="trans_reg_C"/>
    <property type="match status" value="1"/>
</dbReference>
<comment type="caution">
    <text evidence="17">The sequence shown here is derived from an EMBL/GenBank/DDBJ whole genome shotgun (WGS) entry which is preliminary data.</text>
</comment>
<keyword evidence="7" id="KW-0902">Two-component regulatory system</keyword>
<protein>
    <recommendedName>
        <fullName evidence="2">Phosphate regulon transcriptional regulatory protein PhoB</fullName>
    </recommendedName>
</protein>
<reference evidence="17 18" key="2">
    <citation type="submission" date="2011-10" db="EMBL/GenBank/DDBJ databases">
        <title>The Genome Sequence of Simonsiella muelleri ATCC 29453.</title>
        <authorList>
            <consortium name="The Broad Institute Genome Sequencing Platform"/>
            <consortium name="The Broad Institute Genome Sequencing Center for Infectious Disease"/>
            <person name="Earl A."/>
            <person name="Ward D."/>
            <person name="Feldgarden M."/>
            <person name="Gevers D."/>
            <person name="Izard J."/>
            <person name="Baranova O.V."/>
            <person name="Blanton J.M."/>
            <person name="Tanner A.C."/>
            <person name="Dewhirst F."/>
            <person name="Young S.K."/>
            <person name="Zeng Q."/>
            <person name="Gargeya S."/>
            <person name="Fitzgerald M."/>
            <person name="Haas B."/>
            <person name="Abouelleil A."/>
            <person name="Alvarado L."/>
            <person name="Arachchi H.M."/>
            <person name="Berlin A."/>
            <person name="Brown A."/>
            <person name="Chapman S.B."/>
            <person name="Chen Z."/>
            <person name="Dunbar C."/>
            <person name="Freedman E."/>
            <person name="Gearin G."/>
            <person name="Goldberg J."/>
            <person name="Griggs A."/>
            <person name="Gujja S."/>
            <person name="Heiman D."/>
            <person name="Howarth C."/>
            <person name="Larson L."/>
            <person name="Lui A."/>
            <person name="MacDonald P.J.P."/>
            <person name="Montmayeur A."/>
            <person name="Murphy C."/>
            <person name="Neiman D."/>
            <person name="Pearson M."/>
            <person name="Priest M."/>
            <person name="Roberts A."/>
            <person name="Saif S."/>
            <person name="Shea T."/>
            <person name="Shenoy N."/>
            <person name="Sisk P."/>
            <person name="Stolte C."/>
            <person name="Sykes S."/>
            <person name="Wortman J."/>
            <person name="Nusbaum C."/>
            <person name="Birren B."/>
        </authorList>
    </citation>
    <scope>NUCLEOTIDE SEQUENCE [LARGE SCALE GENOMIC DNA]</scope>
    <source>
        <strain evidence="17 18">ATCC 29453</strain>
    </source>
</reference>
<dbReference type="PROSITE" id="PS51755">
    <property type="entry name" value="OMPR_PHOB"/>
    <property type="match status" value="1"/>
</dbReference>
<dbReference type="RefSeq" id="WP_002642689.1">
    <property type="nucleotide sequence ID" value="NZ_CP019448.1"/>
</dbReference>
<feature type="DNA-binding region" description="OmpR/PhoB-type" evidence="14">
    <location>
        <begin position="129"/>
        <end position="227"/>
    </location>
</feature>
<dbReference type="PANTHER" id="PTHR48111:SF40">
    <property type="entry name" value="PHOSPHATE REGULON TRANSCRIPTIONAL REGULATORY PROTEIN PHOB"/>
    <property type="match status" value="1"/>
</dbReference>
<dbReference type="STRING" id="641147.HMPREF9021_00475"/>
<dbReference type="InterPro" id="IPR011879">
    <property type="entry name" value="Sig_transdc_resp-reg_PhoB"/>
</dbReference>
<feature type="domain" description="OmpR/PhoB-type" evidence="16">
    <location>
        <begin position="129"/>
        <end position="227"/>
    </location>
</feature>
<dbReference type="InterPro" id="IPR039420">
    <property type="entry name" value="WalR-like"/>
</dbReference>
<reference evidence="17 18" key="1">
    <citation type="submission" date="2010-03" db="EMBL/GenBank/DDBJ databases">
        <authorList>
            <consortium name="The Broad Institute Genome Sequencing Platform"/>
            <person name="Ward D."/>
            <person name="Earl A."/>
            <person name="Feldgarden M."/>
            <person name="Gevers D."/>
            <person name="Young S."/>
            <person name="Zeng Q."/>
            <person name="Koehrsen M."/>
            <person name="Alvarado L."/>
            <person name="Berlin A.M."/>
            <person name="Borenstein D."/>
            <person name="Chapman S.B."/>
            <person name="Chen Z."/>
            <person name="Engels R."/>
            <person name="Freedman E."/>
            <person name="Gellesch M."/>
            <person name="Goldberg J."/>
            <person name="Griggs A."/>
            <person name="Gujja S."/>
            <person name="Heilman E.R."/>
            <person name="Heiman D.I."/>
            <person name="Hepburn T.A."/>
            <person name="Howarth C."/>
            <person name="Jen D."/>
            <person name="Larson L."/>
            <person name="Mehta T."/>
            <person name="Park D."/>
            <person name="Pearson M."/>
            <person name="Richards J."/>
            <person name="Roberts A."/>
            <person name="Saif S."/>
            <person name="Shea T.D."/>
            <person name="Shenoy N."/>
            <person name="Sisk P."/>
            <person name="Stolte C."/>
            <person name="Sykes S.N."/>
            <person name="Walk T."/>
            <person name="White J."/>
            <person name="Yandava C."/>
            <person name="Izard J."/>
            <person name="Baranova O.V."/>
            <person name="Blanton J.M."/>
            <person name="Tanner A.C."/>
            <person name="Dewhirst F."/>
            <person name="Haas B."/>
            <person name="Nusbaum C."/>
            <person name="Birren B."/>
        </authorList>
    </citation>
    <scope>NUCLEOTIDE SEQUENCE [LARGE SCALE GENOMIC DNA]</scope>
    <source>
        <strain evidence="17 18">ATCC 29453</strain>
    </source>
</reference>
<dbReference type="FunFam" id="1.10.10.10:FF:000011">
    <property type="entry name" value="Phosphate regulon transcriptional regulator PhoB"/>
    <property type="match status" value="1"/>
</dbReference>
<dbReference type="Proteomes" id="UP000017813">
    <property type="component" value="Unassembled WGS sequence"/>
</dbReference>
<evidence type="ECO:0000256" key="12">
    <source>
        <dbReference type="ARBA" id="ARBA00024735"/>
    </source>
</evidence>
<feature type="domain" description="Response regulatory" evidence="15">
    <location>
        <begin position="4"/>
        <end position="120"/>
    </location>
</feature>
<dbReference type="SMART" id="SM00862">
    <property type="entry name" value="Trans_reg_C"/>
    <property type="match status" value="1"/>
</dbReference>
<evidence type="ECO:0000256" key="3">
    <source>
        <dbReference type="ARBA" id="ARBA00022448"/>
    </source>
</evidence>
<dbReference type="InterPro" id="IPR001867">
    <property type="entry name" value="OmpR/PhoB-type_DNA-bd"/>
</dbReference>
<dbReference type="InterPro" id="IPR011006">
    <property type="entry name" value="CheY-like_superfamily"/>
</dbReference>
<gene>
    <name evidence="17" type="ORF">HMPREF9021_00475</name>
</gene>
<dbReference type="Pfam" id="PF00072">
    <property type="entry name" value="Response_reg"/>
    <property type="match status" value="1"/>
</dbReference>
<feature type="modified residue" description="4-aspartylphosphate" evidence="13">
    <location>
        <position position="53"/>
    </location>
</feature>
<evidence type="ECO:0000256" key="10">
    <source>
        <dbReference type="ARBA" id="ARBA00023159"/>
    </source>
</evidence>
<evidence type="ECO:0000256" key="7">
    <source>
        <dbReference type="ARBA" id="ARBA00023012"/>
    </source>
</evidence>
<keyword evidence="11" id="KW-0804">Transcription</keyword>
<dbReference type="GO" id="GO:0000976">
    <property type="term" value="F:transcription cis-regulatory region binding"/>
    <property type="evidence" value="ECO:0007669"/>
    <property type="project" value="TreeGrafter"/>
</dbReference>
<dbReference type="SMART" id="SM00448">
    <property type="entry name" value="REC"/>
    <property type="match status" value="1"/>
</dbReference>
<evidence type="ECO:0000256" key="2">
    <source>
        <dbReference type="ARBA" id="ARBA00013332"/>
    </source>
</evidence>
<evidence type="ECO:0000256" key="13">
    <source>
        <dbReference type="PROSITE-ProRule" id="PRU00169"/>
    </source>
</evidence>
<evidence type="ECO:0000256" key="4">
    <source>
        <dbReference type="ARBA" id="ARBA00022490"/>
    </source>
</evidence>
<evidence type="ECO:0000256" key="1">
    <source>
        <dbReference type="ARBA" id="ARBA00004496"/>
    </source>
</evidence>
<evidence type="ECO:0000256" key="5">
    <source>
        <dbReference type="ARBA" id="ARBA00022553"/>
    </source>
</evidence>
<evidence type="ECO:0000259" key="15">
    <source>
        <dbReference type="PROSITE" id="PS50110"/>
    </source>
</evidence>
<dbReference type="PANTHER" id="PTHR48111">
    <property type="entry name" value="REGULATOR OF RPOS"/>
    <property type="match status" value="1"/>
</dbReference>
<dbReference type="GO" id="GO:0006817">
    <property type="term" value="P:phosphate ion transport"/>
    <property type="evidence" value="ECO:0007669"/>
    <property type="project" value="UniProtKB-KW"/>
</dbReference>
<evidence type="ECO:0000256" key="11">
    <source>
        <dbReference type="ARBA" id="ARBA00023163"/>
    </source>
</evidence>
<keyword evidence="3" id="KW-0813">Transport</keyword>
<dbReference type="Gene3D" id="3.40.50.2300">
    <property type="match status" value="1"/>
</dbReference>
<organism evidence="17 18">
    <name type="scientific">Simonsiella muelleri ATCC 29453</name>
    <dbReference type="NCBI Taxonomy" id="641147"/>
    <lineage>
        <taxon>Bacteria</taxon>
        <taxon>Pseudomonadati</taxon>
        <taxon>Pseudomonadota</taxon>
        <taxon>Betaproteobacteria</taxon>
        <taxon>Neisseriales</taxon>
        <taxon>Neisseriaceae</taxon>
        <taxon>Simonsiella</taxon>
    </lineage>
</organism>
<dbReference type="GO" id="GO:0006355">
    <property type="term" value="P:regulation of DNA-templated transcription"/>
    <property type="evidence" value="ECO:0007669"/>
    <property type="project" value="InterPro"/>
</dbReference>
<dbReference type="PROSITE" id="PS50110">
    <property type="entry name" value="RESPONSE_REGULATORY"/>
    <property type="match status" value="1"/>
</dbReference>
<keyword evidence="5 13" id="KW-0597">Phosphoprotein</keyword>
<evidence type="ECO:0000259" key="16">
    <source>
        <dbReference type="PROSITE" id="PS51755"/>
    </source>
</evidence>
<keyword evidence="8" id="KW-0805">Transcription regulation</keyword>
<accession>V9H6W7</accession>
<dbReference type="GO" id="GO:0000156">
    <property type="term" value="F:phosphorelay response regulator activity"/>
    <property type="evidence" value="ECO:0007669"/>
    <property type="project" value="InterPro"/>
</dbReference>
<dbReference type="Gene3D" id="1.10.10.10">
    <property type="entry name" value="Winged helix-like DNA-binding domain superfamily/Winged helix DNA-binding domain"/>
    <property type="match status" value="1"/>
</dbReference>
<comment type="subcellular location">
    <subcellularLocation>
        <location evidence="1">Cytoplasm</location>
    </subcellularLocation>
</comment>
<dbReference type="CDD" id="cd17618">
    <property type="entry name" value="REC_OmpR_PhoB"/>
    <property type="match status" value="1"/>
</dbReference>
<evidence type="ECO:0000313" key="18">
    <source>
        <dbReference type="Proteomes" id="UP000017813"/>
    </source>
</evidence>
<dbReference type="OrthoDB" id="5295288at2"/>
<keyword evidence="9 14" id="KW-0238">DNA-binding</keyword>
<dbReference type="HOGENOM" id="CLU_000445_30_4_4"/>
<dbReference type="InterPro" id="IPR016032">
    <property type="entry name" value="Sig_transdc_resp-reg_C-effctor"/>
</dbReference>
<name>V9H6W7_9NEIS</name>
<comment type="function">
    <text evidence="12">This protein is a positive regulator for the phosphate regulon. Transcription of this operon is positively regulated by PhoB and PhoR when phosphate is limited.</text>
</comment>
<dbReference type="InterPro" id="IPR036388">
    <property type="entry name" value="WH-like_DNA-bd_sf"/>
</dbReference>
<keyword evidence="6" id="KW-0592">Phosphate transport</keyword>
<evidence type="ECO:0000313" key="17">
    <source>
        <dbReference type="EMBL" id="EFG32070.1"/>
    </source>
</evidence>
<evidence type="ECO:0000256" key="14">
    <source>
        <dbReference type="PROSITE-ProRule" id="PRU01091"/>
    </source>
</evidence>
<dbReference type="GO" id="GO:0032993">
    <property type="term" value="C:protein-DNA complex"/>
    <property type="evidence" value="ECO:0007669"/>
    <property type="project" value="TreeGrafter"/>
</dbReference>
<evidence type="ECO:0000256" key="9">
    <source>
        <dbReference type="ARBA" id="ARBA00023125"/>
    </source>
</evidence>